<dbReference type="Proteomes" id="UP000887013">
    <property type="component" value="Unassembled WGS sequence"/>
</dbReference>
<dbReference type="EMBL" id="BMAW01020490">
    <property type="protein sequence ID" value="GFT68418.1"/>
    <property type="molecule type" value="Genomic_DNA"/>
</dbReference>
<keyword evidence="3" id="KW-1185">Reference proteome</keyword>
<dbReference type="AlphaFoldDB" id="A0A8X6PFN3"/>
<reference evidence="2" key="1">
    <citation type="submission" date="2020-08" db="EMBL/GenBank/DDBJ databases">
        <title>Multicomponent nature underlies the extraordinary mechanical properties of spider dragline silk.</title>
        <authorList>
            <person name="Kono N."/>
            <person name="Nakamura H."/>
            <person name="Mori M."/>
            <person name="Yoshida Y."/>
            <person name="Ohtoshi R."/>
            <person name="Malay A.D."/>
            <person name="Moran D.A.P."/>
            <person name="Tomita M."/>
            <person name="Numata K."/>
            <person name="Arakawa K."/>
        </authorList>
    </citation>
    <scope>NUCLEOTIDE SEQUENCE</scope>
</reference>
<evidence type="ECO:0000256" key="1">
    <source>
        <dbReference type="SAM" id="MobiDB-lite"/>
    </source>
</evidence>
<gene>
    <name evidence="2" type="ORF">NPIL_314391</name>
</gene>
<evidence type="ECO:0000313" key="2">
    <source>
        <dbReference type="EMBL" id="GFT68418.1"/>
    </source>
</evidence>
<proteinExistence type="predicted"/>
<evidence type="ECO:0000313" key="3">
    <source>
        <dbReference type="Proteomes" id="UP000887013"/>
    </source>
</evidence>
<organism evidence="2 3">
    <name type="scientific">Nephila pilipes</name>
    <name type="common">Giant wood spider</name>
    <name type="synonym">Nephila maculata</name>
    <dbReference type="NCBI Taxonomy" id="299642"/>
    <lineage>
        <taxon>Eukaryota</taxon>
        <taxon>Metazoa</taxon>
        <taxon>Ecdysozoa</taxon>
        <taxon>Arthropoda</taxon>
        <taxon>Chelicerata</taxon>
        <taxon>Arachnida</taxon>
        <taxon>Araneae</taxon>
        <taxon>Araneomorphae</taxon>
        <taxon>Entelegynae</taxon>
        <taxon>Araneoidea</taxon>
        <taxon>Nephilidae</taxon>
        <taxon>Nephila</taxon>
    </lineage>
</organism>
<protein>
    <submittedName>
        <fullName evidence="2">Uncharacterized protein</fullName>
    </submittedName>
</protein>
<comment type="caution">
    <text evidence="2">The sequence shown here is derived from an EMBL/GenBank/DDBJ whole genome shotgun (WGS) entry which is preliminary data.</text>
</comment>
<feature type="compositionally biased region" description="Basic and acidic residues" evidence="1">
    <location>
        <begin position="44"/>
        <end position="53"/>
    </location>
</feature>
<name>A0A8X6PFN3_NEPPI</name>
<accession>A0A8X6PFN3</accession>
<feature type="compositionally biased region" description="Basic residues" evidence="1">
    <location>
        <begin position="59"/>
        <end position="75"/>
    </location>
</feature>
<sequence length="142" mass="16900">MLRFFFLLLERWDKREQKNPPKIHLVVLKPRAENSHLQTSARKTRSENKRRNSEIGSRQWKRKKKSGAKMRHRQGKMPEDNCELMVFHSWGWSILLPSTWFWNALRSVIIVTPDFGEVGLTYAGSQMRIDFVLPVNNLFRSF</sequence>
<feature type="region of interest" description="Disordered" evidence="1">
    <location>
        <begin position="35"/>
        <end position="75"/>
    </location>
</feature>